<dbReference type="Gene3D" id="3.30.470.30">
    <property type="entry name" value="DNA ligase/mRNA capping enzyme"/>
    <property type="match status" value="1"/>
</dbReference>
<keyword evidence="2 8" id="KW-0436">Ligase</keyword>
<feature type="domain" description="ATP-dependent DNA ligase family profile" evidence="6">
    <location>
        <begin position="203"/>
        <end position="251"/>
    </location>
</feature>
<feature type="domain" description="DNA ligase ATP-dependent N-terminal" evidence="7">
    <location>
        <begin position="16"/>
        <end position="162"/>
    </location>
</feature>
<protein>
    <submittedName>
        <fullName evidence="8">DNA ligase N terminus-domain-containing protein</fullName>
    </submittedName>
</protein>
<keyword evidence="4" id="KW-0067">ATP-binding</keyword>
<dbReference type="GO" id="GO:0006303">
    <property type="term" value="P:double-strand break repair via nonhomologous end joining"/>
    <property type="evidence" value="ECO:0007669"/>
    <property type="project" value="TreeGrafter"/>
</dbReference>
<dbReference type="InterPro" id="IPR029710">
    <property type="entry name" value="LIG4"/>
</dbReference>
<dbReference type="GO" id="GO:0032807">
    <property type="term" value="C:DNA ligase IV complex"/>
    <property type="evidence" value="ECO:0007669"/>
    <property type="project" value="TreeGrafter"/>
</dbReference>
<proteinExistence type="inferred from homology"/>
<keyword evidence="5" id="KW-0539">Nucleus</keyword>
<dbReference type="InterPro" id="IPR012308">
    <property type="entry name" value="DNA_ligase_ATP-dep_N"/>
</dbReference>
<evidence type="ECO:0000313" key="8">
    <source>
        <dbReference type="EMBL" id="KAG5455422.1"/>
    </source>
</evidence>
<dbReference type="SUPFAM" id="SSF56091">
    <property type="entry name" value="DNA ligase/mRNA capping enzyme, catalytic domain"/>
    <property type="match status" value="1"/>
</dbReference>
<dbReference type="Pfam" id="PF04675">
    <property type="entry name" value="DNA_ligase_A_N"/>
    <property type="match status" value="1"/>
</dbReference>
<evidence type="ECO:0000259" key="7">
    <source>
        <dbReference type="Pfam" id="PF04675"/>
    </source>
</evidence>
<sequence>MAINAAERLTRPPSSLLGQLDKERGSYGMKENLLAKVYVDLLGMSKEATTAQELLRWKIPAKGGKVNTFSACLSPQGPVADFAEILYDKLKTRSSVRTWSTLTMNDVNRQLDVLSRDKAAGKQVFQFFFERSTPLEQKWLIRIVIKDLRIGMTERVILPIFHPDAYTLFTHASNLRKVCEELQDPNKRVSSKVRLELFHPFRPMLCKRLENVKTVLRDMNHHPFWIERKLDGERAQLHKKGNEYRYWSRYDTSSSEKL</sequence>
<evidence type="ECO:0000259" key="6">
    <source>
        <dbReference type="Pfam" id="PF01068"/>
    </source>
</evidence>
<comment type="similarity">
    <text evidence="1">Belongs to the ATP-dependent DNA ligase family.</text>
</comment>
<dbReference type="Pfam" id="PF01068">
    <property type="entry name" value="DNA_ligase_A_M"/>
    <property type="match status" value="1"/>
</dbReference>
<dbReference type="GO" id="GO:0006310">
    <property type="term" value="P:DNA recombination"/>
    <property type="evidence" value="ECO:0007669"/>
    <property type="project" value="InterPro"/>
</dbReference>
<dbReference type="GO" id="GO:0005524">
    <property type="term" value="F:ATP binding"/>
    <property type="evidence" value="ECO:0007669"/>
    <property type="project" value="UniProtKB-KW"/>
</dbReference>
<dbReference type="EMBL" id="JAEFCI010013407">
    <property type="protein sequence ID" value="KAG5455422.1"/>
    <property type="molecule type" value="Genomic_DNA"/>
</dbReference>
<dbReference type="Gene3D" id="1.10.3260.10">
    <property type="entry name" value="DNA ligase, ATP-dependent, N-terminal domain"/>
    <property type="match status" value="1"/>
</dbReference>
<dbReference type="AlphaFoldDB" id="A0A8H8DEZ2"/>
<keyword evidence="3" id="KW-0547">Nucleotide-binding</keyword>
<feature type="non-terminal residue" evidence="8">
    <location>
        <position position="258"/>
    </location>
</feature>
<dbReference type="InterPro" id="IPR012310">
    <property type="entry name" value="DNA_ligase_ATP-dep_cent"/>
</dbReference>
<evidence type="ECO:0000256" key="1">
    <source>
        <dbReference type="ARBA" id="ARBA00007572"/>
    </source>
</evidence>
<comment type="caution">
    <text evidence="8">The sequence shown here is derived from an EMBL/GenBank/DDBJ whole genome shotgun (WGS) entry which is preliminary data.</text>
</comment>
<dbReference type="Proteomes" id="UP000673691">
    <property type="component" value="Unassembled WGS sequence"/>
</dbReference>
<reference evidence="8 9" key="1">
    <citation type="journal article" name="Sci. Rep.">
        <title>Genome-scale phylogenetic analyses confirm Olpidium as the closest living zoosporic fungus to the non-flagellated, terrestrial fungi.</title>
        <authorList>
            <person name="Chang Y."/>
            <person name="Rochon D."/>
            <person name="Sekimoto S."/>
            <person name="Wang Y."/>
            <person name="Chovatia M."/>
            <person name="Sandor L."/>
            <person name="Salamov A."/>
            <person name="Grigoriev I.V."/>
            <person name="Stajich J.E."/>
            <person name="Spatafora J.W."/>
        </authorList>
    </citation>
    <scope>NUCLEOTIDE SEQUENCE [LARGE SCALE GENOMIC DNA]</scope>
    <source>
        <strain evidence="8">S191</strain>
    </source>
</reference>
<accession>A0A8H8DEZ2</accession>
<dbReference type="GO" id="GO:0006297">
    <property type="term" value="P:nucleotide-excision repair, DNA gap filling"/>
    <property type="evidence" value="ECO:0007669"/>
    <property type="project" value="TreeGrafter"/>
</dbReference>
<evidence type="ECO:0000313" key="9">
    <source>
        <dbReference type="Proteomes" id="UP000673691"/>
    </source>
</evidence>
<keyword evidence="9" id="KW-1185">Reference proteome</keyword>
<evidence type="ECO:0000256" key="5">
    <source>
        <dbReference type="ARBA" id="ARBA00023242"/>
    </source>
</evidence>
<evidence type="ECO:0000256" key="3">
    <source>
        <dbReference type="ARBA" id="ARBA00022741"/>
    </source>
</evidence>
<dbReference type="InterPro" id="IPR016059">
    <property type="entry name" value="DNA_ligase_ATP-dep_CS"/>
</dbReference>
<dbReference type="GO" id="GO:0003677">
    <property type="term" value="F:DNA binding"/>
    <property type="evidence" value="ECO:0007669"/>
    <property type="project" value="InterPro"/>
</dbReference>
<organism evidence="8 9">
    <name type="scientific">Olpidium bornovanus</name>
    <dbReference type="NCBI Taxonomy" id="278681"/>
    <lineage>
        <taxon>Eukaryota</taxon>
        <taxon>Fungi</taxon>
        <taxon>Fungi incertae sedis</taxon>
        <taxon>Olpidiomycota</taxon>
        <taxon>Olpidiomycotina</taxon>
        <taxon>Olpidiomycetes</taxon>
        <taxon>Olpidiales</taxon>
        <taxon>Olpidiaceae</taxon>
        <taxon>Olpidium</taxon>
    </lineage>
</organism>
<dbReference type="OrthoDB" id="2445260at2759"/>
<dbReference type="InterPro" id="IPR036599">
    <property type="entry name" value="DNA_ligase_N_sf"/>
</dbReference>
<evidence type="ECO:0000256" key="2">
    <source>
        <dbReference type="ARBA" id="ARBA00022598"/>
    </source>
</evidence>
<dbReference type="GO" id="GO:0003910">
    <property type="term" value="F:DNA ligase (ATP) activity"/>
    <property type="evidence" value="ECO:0007669"/>
    <property type="project" value="InterPro"/>
</dbReference>
<name>A0A8H8DEZ2_9FUNG</name>
<evidence type="ECO:0000256" key="4">
    <source>
        <dbReference type="ARBA" id="ARBA00022840"/>
    </source>
</evidence>
<gene>
    <name evidence="8" type="ORF">BJ554DRAFT_5169</name>
</gene>
<dbReference type="PANTHER" id="PTHR45997:SF1">
    <property type="entry name" value="DNA LIGASE 4"/>
    <property type="match status" value="1"/>
</dbReference>
<dbReference type="PANTHER" id="PTHR45997">
    <property type="entry name" value="DNA LIGASE 4"/>
    <property type="match status" value="1"/>
</dbReference>
<dbReference type="PROSITE" id="PS00697">
    <property type="entry name" value="DNA_LIGASE_A1"/>
    <property type="match status" value="1"/>
</dbReference>